<dbReference type="SUPFAM" id="SSF54285">
    <property type="entry name" value="MoaD/ThiS"/>
    <property type="match status" value="1"/>
</dbReference>
<evidence type="ECO:0000313" key="1">
    <source>
        <dbReference type="EMBL" id="QTA88001.1"/>
    </source>
</evidence>
<dbReference type="Pfam" id="PF02597">
    <property type="entry name" value="ThiS"/>
    <property type="match status" value="1"/>
</dbReference>
<accession>A0A975GNI4</accession>
<protein>
    <submittedName>
        <fullName evidence="1">Sulfur carrier ThiS/MoaD-like family protein</fullName>
    </submittedName>
</protein>
<dbReference type="InterPro" id="IPR012675">
    <property type="entry name" value="Beta-grasp_dom_sf"/>
</dbReference>
<keyword evidence="2" id="KW-1185">Reference proteome</keyword>
<dbReference type="RefSeq" id="WP_207682965.1">
    <property type="nucleotide sequence ID" value="NZ_CP061800.1"/>
</dbReference>
<sequence length="70" mass="8074">MNKKINIILNGFKEKVRENATISFLIAHFKEGDTDLIVEHNGRFVYPHEYSDMTLSEKDSIEFINPNFGG</sequence>
<evidence type="ECO:0000313" key="2">
    <source>
        <dbReference type="Proteomes" id="UP000663722"/>
    </source>
</evidence>
<reference evidence="1" key="1">
    <citation type="journal article" date="2021" name="Microb. Physiol.">
        <title>Proteogenomic Insights into the Physiology of Marine, Sulfate-Reducing, Filamentous Desulfonema limicola and Desulfonema magnum.</title>
        <authorList>
            <person name="Schnaars V."/>
            <person name="Wohlbrand L."/>
            <person name="Scheve S."/>
            <person name="Hinrichs C."/>
            <person name="Reinhardt R."/>
            <person name="Rabus R."/>
        </authorList>
    </citation>
    <scope>NUCLEOTIDE SEQUENCE</scope>
    <source>
        <strain evidence="1">4be13</strain>
    </source>
</reference>
<dbReference type="Gene3D" id="3.10.20.30">
    <property type="match status" value="1"/>
</dbReference>
<dbReference type="InterPro" id="IPR016155">
    <property type="entry name" value="Mopterin_synth/thiamin_S_b"/>
</dbReference>
<proteinExistence type="predicted"/>
<dbReference type="KEGG" id="dmm:dnm_040410"/>
<gene>
    <name evidence="1" type="ORF">dnm_040410</name>
</gene>
<dbReference type="AlphaFoldDB" id="A0A975GNI4"/>
<organism evidence="1 2">
    <name type="scientific">Desulfonema magnum</name>
    <dbReference type="NCBI Taxonomy" id="45655"/>
    <lineage>
        <taxon>Bacteria</taxon>
        <taxon>Pseudomonadati</taxon>
        <taxon>Thermodesulfobacteriota</taxon>
        <taxon>Desulfobacteria</taxon>
        <taxon>Desulfobacterales</taxon>
        <taxon>Desulfococcaceae</taxon>
        <taxon>Desulfonema</taxon>
    </lineage>
</organism>
<dbReference type="EMBL" id="CP061800">
    <property type="protein sequence ID" value="QTA88001.1"/>
    <property type="molecule type" value="Genomic_DNA"/>
</dbReference>
<dbReference type="InterPro" id="IPR003749">
    <property type="entry name" value="ThiS/MoaD-like"/>
</dbReference>
<name>A0A975GNI4_9BACT</name>
<dbReference type="Proteomes" id="UP000663722">
    <property type="component" value="Chromosome"/>
</dbReference>